<dbReference type="eggNOG" id="COG1835">
    <property type="taxonomic scope" value="Bacteria"/>
</dbReference>
<comment type="similarity">
    <text evidence="2">Belongs to the acyltransferase 3 family.</text>
</comment>
<dbReference type="STRING" id="649747.HMPREF0083_04070"/>
<dbReference type="RefSeq" id="WP_021623260.1">
    <property type="nucleotide sequence ID" value="NZ_KE952854.1"/>
</dbReference>
<keyword evidence="5" id="KW-0808">Transferase</keyword>
<sequence>MNKINYLDGLRGLAALIVVFSHYVRGFYPGVYENNPKKVHLQPEIEYYFSQFPFSMFYAGNYAVCIFFILSGYVLSYKFFKYNGEFTLIPAIVKRYFRLVIPIFFVLIMSYVFVEMEFYFNKEVSDITLSSRWLALLWQIEPNFWDVINQTIYGVFIFGKESYNAVLWTLKYEFYGSILVFSILAFLGHSNKRFFLYLILGIVFIKTYYIAFILGVFLSDVYNSKTDYNFKKFFIIKSKSILCFMFLLSIFFGTYDEKRSNIHQYLKWGLFDYLGINQAIFFHIIAAFLIMVMILNSKILQKTFESTPFKFLGQLSYSIYLLHLIFLGSLSCYLFKLFYKFGISYNISFLYSFILSFTALIFISYLMYKYVDLNGIRFSKYLTGKFFK</sequence>
<evidence type="ECO:0000256" key="2">
    <source>
        <dbReference type="ARBA" id="ARBA00007400"/>
    </source>
</evidence>
<dbReference type="Proteomes" id="UP000016511">
    <property type="component" value="Unassembled WGS sequence"/>
</dbReference>
<keyword evidence="3" id="KW-0812">Transmembrane</keyword>
<dbReference type="GeneID" id="92840570"/>
<feature type="transmembrane region" description="Helical" evidence="3">
    <location>
        <begin position="273"/>
        <end position="295"/>
    </location>
</feature>
<keyword evidence="3" id="KW-0472">Membrane</keyword>
<keyword evidence="5" id="KW-0012">Acyltransferase</keyword>
<keyword evidence="3" id="KW-1133">Transmembrane helix</keyword>
<proteinExistence type="inferred from homology"/>
<dbReference type="HOGENOM" id="CLU_005679_13_8_9"/>
<feature type="transmembrane region" description="Helical" evidence="3">
    <location>
        <begin position="233"/>
        <end position="252"/>
    </location>
</feature>
<feature type="transmembrane region" description="Helical" evidence="3">
    <location>
        <begin position="315"/>
        <end position="335"/>
    </location>
</feature>
<dbReference type="InterPro" id="IPR050879">
    <property type="entry name" value="Acyltransferase_3"/>
</dbReference>
<gene>
    <name evidence="5" type="ORF">HMPREF0083_04070</name>
</gene>
<evidence type="ECO:0000256" key="1">
    <source>
        <dbReference type="ARBA" id="ARBA00004370"/>
    </source>
</evidence>
<comment type="caution">
    <text evidence="5">The sequence shown here is derived from an EMBL/GenBank/DDBJ whole genome shotgun (WGS) entry which is preliminary data.</text>
</comment>
<feature type="domain" description="Acyltransferase 3" evidence="4">
    <location>
        <begin position="4"/>
        <end position="368"/>
    </location>
</feature>
<accession>U1WZX8</accession>
<comment type="subcellular location">
    <subcellularLocation>
        <location evidence="1">Membrane</location>
    </subcellularLocation>
</comment>
<feature type="transmembrane region" description="Helical" evidence="3">
    <location>
        <begin position="165"/>
        <end position="187"/>
    </location>
</feature>
<protein>
    <submittedName>
        <fullName evidence="5">Acyltransferase</fullName>
    </submittedName>
</protein>
<name>U1WZX8_ANEAE</name>
<dbReference type="PATRIC" id="fig|649747.3.peg.3696"/>
<dbReference type="InterPro" id="IPR002656">
    <property type="entry name" value="Acyl_transf_3_dom"/>
</dbReference>
<evidence type="ECO:0000313" key="5">
    <source>
        <dbReference type="EMBL" id="ERI07808.1"/>
    </source>
</evidence>
<evidence type="ECO:0000259" key="4">
    <source>
        <dbReference type="Pfam" id="PF01757"/>
    </source>
</evidence>
<feature type="transmembrane region" description="Helical" evidence="3">
    <location>
        <begin position="12"/>
        <end position="32"/>
    </location>
</feature>
<dbReference type="AlphaFoldDB" id="U1WZX8"/>
<dbReference type="EMBL" id="AWSJ01000246">
    <property type="protein sequence ID" value="ERI07808.1"/>
    <property type="molecule type" value="Genomic_DNA"/>
</dbReference>
<dbReference type="Pfam" id="PF01757">
    <property type="entry name" value="Acyl_transf_3"/>
    <property type="match status" value="1"/>
</dbReference>
<feature type="transmembrane region" description="Helical" evidence="3">
    <location>
        <begin position="194"/>
        <end position="218"/>
    </location>
</feature>
<keyword evidence="6" id="KW-1185">Reference proteome</keyword>
<feature type="transmembrane region" description="Helical" evidence="3">
    <location>
        <begin position="52"/>
        <end position="75"/>
    </location>
</feature>
<evidence type="ECO:0000313" key="6">
    <source>
        <dbReference type="Proteomes" id="UP000016511"/>
    </source>
</evidence>
<dbReference type="PANTHER" id="PTHR23028">
    <property type="entry name" value="ACETYLTRANSFERASE"/>
    <property type="match status" value="1"/>
</dbReference>
<dbReference type="PANTHER" id="PTHR23028:SF134">
    <property type="entry name" value="PUTATIVE (AFU_ORTHOLOGUE AFUA_4G08520)-RELATED"/>
    <property type="match status" value="1"/>
</dbReference>
<organism evidence="5 6">
    <name type="scientific">Aneurinibacillus aneurinilyticus ATCC 12856</name>
    <dbReference type="NCBI Taxonomy" id="649747"/>
    <lineage>
        <taxon>Bacteria</taxon>
        <taxon>Bacillati</taxon>
        <taxon>Bacillota</taxon>
        <taxon>Bacilli</taxon>
        <taxon>Bacillales</taxon>
        <taxon>Paenibacillaceae</taxon>
        <taxon>Aneurinibacillus group</taxon>
        <taxon>Aneurinibacillus</taxon>
    </lineage>
</organism>
<evidence type="ECO:0000256" key="3">
    <source>
        <dbReference type="SAM" id="Phobius"/>
    </source>
</evidence>
<dbReference type="GO" id="GO:0016747">
    <property type="term" value="F:acyltransferase activity, transferring groups other than amino-acyl groups"/>
    <property type="evidence" value="ECO:0007669"/>
    <property type="project" value="InterPro"/>
</dbReference>
<feature type="transmembrane region" description="Helical" evidence="3">
    <location>
        <begin position="96"/>
        <end position="114"/>
    </location>
</feature>
<reference evidence="5 6" key="1">
    <citation type="submission" date="2013-08" db="EMBL/GenBank/DDBJ databases">
        <authorList>
            <person name="Weinstock G."/>
            <person name="Sodergren E."/>
            <person name="Wylie T."/>
            <person name="Fulton L."/>
            <person name="Fulton R."/>
            <person name="Fronick C."/>
            <person name="O'Laughlin M."/>
            <person name="Godfrey J."/>
            <person name="Miner T."/>
            <person name="Herter B."/>
            <person name="Appelbaum E."/>
            <person name="Cordes M."/>
            <person name="Lek S."/>
            <person name="Wollam A."/>
            <person name="Pepin K.H."/>
            <person name="Palsikar V.B."/>
            <person name="Mitreva M."/>
            <person name="Wilson R.K."/>
        </authorList>
    </citation>
    <scope>NUCLEOTIDE SEQUENCE [LARGE SCALE GENOMIC DNA]</scope>
    <source>
        <strain evidence="5 6">ATCC 12856</strain>
    </source>
</reference>
<feature type="transmembrane region" description="Helical" evidence="3">
    <location>
        <begin position="347"/>
        <end position="368"/>
    </location>
</feature>